<dbReference type="AlphaFoldDB" id="A0A1A8AP17"/>
<keyword evidence="5" id="KW-1003">Cell membrane</keyword>
<evidence type="ECO:0000256" key="15">
    <source>
        <dbReference type="RuleBase" id="RU003857"/>
    </source>
</evidence>
<evidence type="ECO:0000259" key="18">
    <source>
        <dbReference type="Pfam" id="PF07885"/>
    </source>
</evidence>
<keyword evidence="11 15" id="KW-0406">Ion transport</keyword>
<evidence type="ECO:0000256" key="9">
    <source>
        <dbReference type="ARBA" id="ARBA00022958"/>
    </source>
</evidence>
<reference evidence="19" key="2">
    <citation type="submission" date="2016-06" db="EMBL/GenBank/DDBJ databases">
        <title>The genome of a short-lived fish provides insights into sex chromosome evolution and the genetic control of aging.</title>
        <authorList>
            <person name="Reichwald K."/>
            <person name="Felder M."/>
            <person name="Petzold A."/>
            <person name="Koch P."/>
            <person name="Groth M."/>
            <person name="Platzer M."/>
        </authorList>
    </citation>
    <scope>NUCLEOTIDE SEQUENCE</scope>
    <source>
        <tissue evidence="19">Brain</tissue>
    </source>
</reference>
<proteinExistence type="inferred from homology"/>
<dbReference type="RefSeq" id="XP_015832728.1">
    <property type="nucleotide sequence ID" value="XM_015977242.3"/>
</dbReference>
<evidence type="ECO:0000256" key="13">
    <source>
        <dbReference type="ARBA" id="ARBA00023180"/>
    </source>
</evidence>
<dbReference type="GeneTree" id="ENSGT00940000159791"/>
<accession>A0A1A8AP17</accession>
<keyword evidence="16" id="KW-0175">Coiled coil</keyword>
<evidence type="ECO:0000256" key="5">
    <source>
        <dbReference type="ARBA" id="ARBA00022475"/>
    </source>
</evidence>
<dbReference type="PRINTS" id="PR01333">
    <property type="entry name" value="2POREKCHANEL"/>
</dbReference>
<keyword evidence="7 15" id="KW-0812">Transmembrane</keyword>
<comment type="subcellular location">
    <subcellularLocation>
        <location evidence="1">Cell membrane</location>
        <topology evidence="1">Multi-pass membrane protein</topology>
    </subcellularLocation>
</comment>
<evidence type="ECO:0000256" key="12">
    <source>
        <dbReference type="ARBA" id="ARBA00023136"/>
    </source>
</evidence>
<evidence type="ECO:0000256" key="7">
    <source>
        <dbReference type="ARBA" id="ARBA00022692"/>
    </source>
</evidence>
<dbReference type="InterPro" id="IPR005407">
    <property type="entry name" value="KCNK9"/>
</dbReference>
<dbReference type="SUPFAM" id="SSF81324">
    <property type="entry name" value="Voltage-gated potassium channels"/>
    <property type="match status" value="2"/>
</dbReference>
<feature type="transmembrane region" description="Helical" evidence="17">
    <location>
        <begin position="327"/>
        <end position="354"/>
    </location>
</feature>
<dbReference type="InterPro" id="IPR003092">
    <property type="entry name" value="2pore_dom_K_chnl_TASK"/>
</dbReference>
<keyword evidence="12 17" id="KW-0472">Membrane</keyword>
<feature type="domain" description="Potassium channel" evidence="18">
    <location>
        <begin position="274"/>
        <end position="350"/>
    </location>
</feature>
<evidence type="ECO:0000256" key="6">
    <source>
        <dbReference type="ARBA" id="ARBA00022538"/>
    </source>
</evidence>
<feature type="transmembrane region" description="Helical" evidence="17">
    <location>
        <begin position="266"/>
        <end position="285"/>
    </location>
</feature>
<feature type="transmembrane region" description="Helical" evidence="17">
    <location>
        <begin position="183"/>
        <end position="203"/>
    </location>
</feature>
<keyword evidence="13" id="KW-0325">Glycoprotein</keyword>
<dbReference type="Gene3D" id="1.10.287.70">
    <property type="match status" value="1"/>
</dbReference>
<evidence type="ECO:0000256" key="10">
    <source>
        <dbReference type="ARBA" id="ARBA00022989"/>
    </source>
</evidence>
<feature type="domain" description="Potassium channel" evidence="18">
    <location>
        <begin position="184"/>
        <end position="239"/>
    </location>
</feature>
<feature type="transmembrane region" description="Helical" evidence="17">
    <location>
        <begin position="297"/>
        <end position="315"/>
    </location>
</feature>
<evidence type="ECO:0000313" key="20">
    <source>
        <dbReference type="Ensembl" id="ENSNFUP00015023491.1"/>
    </source>
</evidence>
<dbReference type="PANTHER" id="PTHR11003:SF75">
    <property type="entry name" value="POTASSIUM CHANNEL SUBFAMILY K MEMBER 9"/>
    <property type="match status" value="1"/>
</dbReference>
<dbReference type="KEGG" id="nfu:107397296"/>
<dbReference type="EMBL" id="HADY01017923">
    <property type="protein sequence ID" value="SBP56408.1"/>
    <property type="molecule type" value="Transcribed_RNA"/>
</dbReference>
<protein>
    <recommendedName>
        <fullName evidence="3">Potassium channel subfamily K member 9</fullName>
    </recommendedName>
</protein>
<feature type="transmembrane region" description="Helical" evidence="17">
    <location>
        <begin position="215"/>
        <end position="235"/>
    </location>
</feature>
<dbReference type="InterPro" id="IPR003280">
    <property type="entry name" value="2pore_dom_K_chnl"/>
</dbReference>
<evidence type="ECO:0000313" key="21">
    <source>
        <dbReference type="Proteomes" id="UP000694548"/>
    </source>
</evidence>
<dbReference type="PRINTS" id="PR01585">
    <property type="entry name" value="TASK3CHANNEL"/>
</dbReference>
<feature type="coiled-coil region" evidence="16">
    <location>
        <begin position="138"/>
        <end position="165"/>
    </location>
</feature>
<keyword evidence="9" id="KW-0630">Potassium</keyword>
<dbReference type="GO" id="GO:0022841">
    <property type="term" value="F:potassium ion leak channel activity"/>
    <property type="evidence" value="ECO:0007669"/>
    <property type="project" value="TreeGrafter"/>
</dbReference>
<keyword evidence="10 17" id="KW-1133">Transmembrane helix</keyword>
<evidence type="ECO:0000256" key="16">
    <source>
        <dbReference type="SAM" id="Coils"/>
    </source>
</evidence>
<dbReference type="GeneID" id="107397296"/>
<evidence type="ECO:0000256" key="11">
    <source>
        <dbReference type="ARBA" id="ARBA00023065"/>
    </source>
</evidence>
<dbReference type="PANTHER" id="PTHR11003">
    <property type="entry name" value="POTASSIUM CHANNEL, SUBFAMILY K"/>
    <property type="match status" value="1"/>
</dbReference>
<dbReference type="GO" id="GO:0005886">
    <property type="term" value="C:plasma membrane"/>
    <property type="evidence" value="ECO:0007669"/>
    <property type="project" value="UniProtKB-SubCell"/>
</dbReference>
<reference evidence="20" key="3">
    <citation type="submission" date="2025-05" db="UniProtKB">
        <authorList>
            <consortium name="Ensembl"/>
        </authorList>
    </citation>
    <scope>IDENTIFICATION</scope>
</reference>
<dbReference type="CTD" id="51305"/>
<evidence type="ECO:0000256" key="1">
    <source>
        <dbReference type="ARBA" id="ARBA00004651"/>
    </source>
</evidence>
<evidence type="ECO:0000256" key="8">
    <source>
        <dbReference type="ARBA" id="ARBA00022826"/>
    </source>
</evidence>
<dbReference type="OMA" id="RSAPFCA"/>
<dbReference type="PRINTS" id="PR01095">
    <property type="entry name" value="TASKCHANNEL"/>
</dbReference>
<evidence type="ECO:0000256" key="4">
    <source>
        <dbReference type="ARBA" id="ARBA00022448"/>
    </source>
</evidence>
<evidence type="ECO:0000256" key="17">
    <source>
        <dbReference type="SAM" id="Phobius"/>
    </source>
</evidence>
<comment type="similarity">
    <text evidence="2 15">Belongs to the two pore domain potassium channel (TC 1.A.1.8) family.</text>
</comment>
<name>A0A1A8AP17_NOTFU</name>
<dbReference type="GO" id="GO:0015271">
    <property type="term" value="F:outward rectifier potassium channel activity"/>
    <property type="evidence" value="ECO:0007669"/>
    <property type="project" value="TreeGrafter"/>
</dbReference>
<dbReference type="InterPro" id="IPR013099">
    <property type="entry name" value="K_chnl_dom"/>
</dbReference>
<feature type="transmembrane region" description="Helical" evidence="17">
    <location>
        <begin position="113"/>
        <end position="133"/>
    </location>
</feature>
<dbReference type="GO" id="GO:0030322">
    <property type="term" value="P:stabilization of membrane potential"/>
    <property type="evidence" value="ECO:0007669"/>
    <property type="project" value="TreeGrafter"/>
</dbReference>
<reference evidence="19" key="1">
    <citation type="submission" date="2016-05" db="EMBL/GenBank/DDBJ databases">
        <authorList>
            <person name="Lavstsen T."/>
            <person name="Jespersen J.S."/>
        </authorList>
    </citation>
    <scope>NUCLEOTIDE SEQUENCE</scope>
    <source>
        <tissue evidence="19">Brain</tissue>
    </source>
</reference>
<organism evidence="19">
    <name type="scientific">Nothobranchius furzeri</name>
    <name type="common">Turquoise killifish</name>
    <dbReference type="NCBI Taxonomy" id="105023"/>
    <lineage>
        <taxon>Eukaryota</taxon>
        <taxon>Metazoa</taxon>
        <taxon>Chordata</taxon>
        <taxon>Craniata</taxon>
        <taxon>Vertebrata</taxon>
        <taxon>Euteleostomi</taxon>
        <taxon>Actinopterygii</taxon>
        <taxon>Neopterygii</taxon>
        <taxon>Teleostei</taxon>
        <taxon>Neoteleostei</taxon>
        <taxon>Acanthomorphata</taxon>
        <taxon>Ovalentaria</taxon>
        <taxon>Atherinomorphae</taxon>
        <taxon>Cyprinodontiformes</taxon>
        <taxon>Nothobranchiidae</taxon>
        <taxon>Nothobranchius</taxon>
    </lineage>
</organism>
<evidence type="ECO:0000256" key="3">
    <source>
        <dbReference type="ARBA" id="ARBA00016209"/>
    </source>
</evidence>
<keyword evidence="21" id="KW-1185">Reference proteome</keyword>
<keyword evidence="4 15" id="KW-0813">Transport</keyword>
<evidence type="ECO:0000313" key="19">
    <source>
        <dbReference type="EMBL" id="SBP56408.1"/>
    </source>
</evidence>
<gene>
    <name evidence="19 20" type="primary">KCNK9</name>
</gene>
<keyword evidence="8" id="KW-0631">Potassium channel</keyword>
<keyword evidence="6" id="KW-0633">Potassium transport</keyword>
<evidence type="ECO:0000256" key="2">
    <source>
        <dbReference type="ARBA" id="ARBA00006666"/>
    </source>
</evidence>
<keyword evidence="14 15" id="KW-0407">Ion channel</keyword>
<evidence type="ECO:0000256" key="14">
    <source>
        <dbReference type="ARBA" id="ARBA00023303"/>
    </source>
</evidence>
<dbReference type="Pfam" id="PF07885">
    <property type="entry name" value="Ion_trans_2"/>
    <property type="match status" value="2"/>
</dbReference>
<dbReference type="Ensembl" id="ENSNFUT00015024568.1">
    <property type="protein sequence ID" value="ENSNFUP00015023491.1"/>
    <property type="gene ID" value="ENSNFUG00015011366.1"/>
</dbReference>
<dbReference type="Proteomes" id="UP000694548">
    <property type="component" value="Unassembled WGS sequence"/>
</dbReference>
<dbReference type="FunFam" id="1.10.287.70:FF:000057">
    <property type="entry name" value="Potassium channel subfamily K member"/>
    <property type="match status" value="1"/>
</dbReference>
<dbReference type="OrthoDB" id="297496at2759"/>
<dbReference type="EMBL" id="HAEJ01005553">
    <property type="protein sequence ID" value="SBS46010.1"/>
    <property type="molecule type" value="Transcribed_RNA"/>
</dbReference>
<sequence length="495" mass="55954">MALRTGRTWFGQVLRRVFRLQGSWSRRSSSLLCLSANQEQDLEVCHRYHHKVGDFHQCPGSGVQRSLSSPSCAPASRRCPRGFPHACCAFPGNPRGHEPLSHRFLLAMKRQNVRTLSLIVCTFTYLLVGAAVFDALESDFEMREKEQLEAEERRLQGKYNISEDDYRKLESIIMEAEPHRAGVQWKFAGSFYFAITVITTIGYGHAAPGTDAGKAFCMFYAVLGIPLTLVMFQSLGERMNTFVKYLLKRIKKCCGMSITDVSMENMVTVGFFSCIGTLCIGAAAFSHYEDWSFFQSYYYCFITLTTIGFGDFVALQKNRALQKKPLYVAFSFMYILVGLTVIGAFLNLVVLRFLTMNSEDERRDAEERASLAGNRNSMILHTQDESLQRGRRRREPFRAEVTDLQSVCSCMHYHLQDYGSSRGGIGGLGCAFSHQNSFSSQLNPNQYFHSVSYKIEEISPSTLKNSFLPSPISSVSPGLHSFTDSHQLMKRRKSV</sequence>